<dbReference type="EMBL" id="OU503044">
    <property type="protein sequence ID" value="CAI9767594.1"/>
    <property type="molecule type" value="Genomic_DNA"/>
</dbReference>
<evidence type="ECO:0000313" key="8">
    <source>
        <dbReference type="Proteomes" id="UP000834106"/>
    </source>
</evidence>
<reference evidence="7" key="1">
    <citation type="submission" date="2023-05" db="EMBL/GenBank/DDBJ databases">
        <authorList>
            <person name="Huff M."/>
        </authorList>
    </citation>
    <scope>NUCLEOTIDE SEQUENCE</scope>
</reference>
<dbReference type="InterPro" id="IPR007011">
    <property type="entry name" value="LEA_SMP_dom"/>
</dbReference>
<organism evidence="7 8">
    <name type="scientific">Fraxinus pennsylvanica</name>
    <dbReference type="NCBI Taxonomy" id="56036"/>
    <lineage>
        <taxon>Eukaryota</taxon>
        <taxon>Viridiplantae</taxon>
        <taxon>Streptophyta</taxon>
        <taxon>Embryophyta</taxon>
        <taxon>Tracheophyta</taxon>
        <taxon>Spermatophyta</taxon>
        <taxon>Magnoliopsida</taxon>
        <taxon>eudicotyledons</taxon>
        <taxon>Gunneridae</taxon>
        <taxon>Pentapetalae</taxon>
        <taxon>asterids</taxon>
        <taxon>lamiids</taxon>
        <taxon>Lamiales</taxon>
        <taxon>Oleaceae</taxon>
        <taxon>Oleeae</taxon>
        <taxon>Fraxinus</taxon>
    </lineage>
</organism>
<keyword evidence="4" id="KW-0812">Transmembrane</keyword>
<keyword evidence="2" id="KW-0677">Repeat</keyword>
<protein>
    <submittedName>
        <fullName evidence="7">Uncharacterized protein</fullName>
    </submittedName>
</protein>
<feature type="domain" description="DUF7356" evidence="6">
    <location>
        <begin position="353"/>
        <end position="452"/>
    </location>
</feature>
<feature type="domain" description="SMP" evidence="5">
    <location>
        <begin position="198"/>
        <end position="256"/>
    </location>
</feature>
<feature type="transmembrane region" description="Helical" evidence="4">
    <location>
        <begin position="467"/>
        <end position="485"/>
    </location>
</feature>
<feature type="domain" description="SMP" evidence="5">
    <location>
        <begin position="133"/>
        <end position="189"/>
    </location>
</feature>
<evidence type="ECO:0000259" key="6">
    <source>
        <dbReference type="Pfam" id="PF24053"/>
    </source>
</evidence>
<dbReference type="Pfam" id="PF04927">
    <property type="entry name" value="SMP"/>
    <property type="match status" value="3"/>
</dbReference>
<keyword evidence="4" id="KW-1133">Transmembrane helix</keyword>
<accession>A0AAD1ZE20</accession>
<feature type="compositionally biased region" description="Acidic residues" evidence="3">
    <location>
        <begin position="519"/>
        <end position="531"/>
    </location>
</feature>
<evidence type="ECO:0000256" key="1">
    <source>
        <dbReference type="ARBA" id="ARBA00010733"/>
    </source>
</evidence>
<proteinExistence type="inferred from homology"/>
<evidence type="ECO:0000256" key="3">
    <source>
        <dbReference type="SAM" id="MobiDB-lite"/>
    </source>
</evidence>
<feature type="region of interest" description="Disordered" evidence="3">
    <location>
        <begin position="330"/>
        <end position="351"/>
    </location>
</feature>
<dbReference type="Pfam" id="PF24053">
    <property type="entry name" value="DUF7356"/>
    <property type="match status" value="1"/>
</dbReference>
<evidence type="ECO:0000259" key="5">
    <source>
        <dbReference type="Pfam" id="PF04927"/>
    </source>
</evidence>
<evidence type="ECO:0000256" key="2">
    <source>
        <dbReference type="ARBA" id="ARBA00022737"/>
    </source>
</evidence>
<sequence length="540" mass="57496">MSQEQPRRPQAAEQEPVKYGDVFQVSGELASKPVAPEDAAMMQFAETTVLGQTQKGGAAAVMQSAATRNERAGIVGPRDVTEIAEKEGVSVTETDLPGTRIITESVTGQVVGQYVQSTPVVQMTASREVQSAITIGEALEASAQTARDKPVDHSDAAAIQEAECRATGSNIITPGGLAANAQSAAAYNDGLIGDQGKIKLKDVLTGAKQNLPADKVATREDAEGILIAELRNDPNLTAHPGGVAASVAAAARINESAVLCLSLAKVRYCMDINKVISMEKNFLTSKRMNQWVPVLVIIIFISCIPKHSHASFLGFVRKIAVPDNPKPKPILISPSPSPAPSANLKSGDSKNSPESVKACVASNNCTINEYNITACAPSVGNGFQESFLLVLNDGESSLNLNITVHPANETLENIVVAAHEVKKVNIKSKMEGSSSISVNAGDGVCTIQLGTSVPQAPYTTYLTPVNGTYILFVTVLFIGGTWACCKLIKRERHLNGVPYQELEMGHQESGFSSNVETAEGWDESWDDEWDEEKAVQVTRR</sequence>
<comment type="similarity">
    <text evidence="1">Belongs to the LEA type SMP family.</text>
</comment>
<dbReference type="PANTHER" id="PTHR31174">
    <property type="entry name" value="SEED MATURATION FAMILY PROTEIN"/>
    <property type="match status" value="1"/>
</dbReference>
<dbReference type="AlphaFoldDB" id="A0AAD1ZE20"/>
<feature type="region of interest" description="Disordered" evidence="3">
    <location>
        <begin position="508"/>
        <end position="540"/>
    </location>
</feature>
<dbReference type="Proteomes" id="UP000834106">
    <property type="component" value="Chromosome 9"/>
</dbReference>
<evidence type="ECO:0000256" key="4">
    <source>
        <dbReference type="SAM" id="Phobius"/>
    </source>
</evidence>
<keyword evidence="4" id="KW-0472">Membrane</keyword>
<evidence type="ECO:0000313" key="7">
    <source>
        <dbReference type="EMBL" id="CAI9767594.1"/>
    </source>
</evidence>
<feature type="compositionally biased region" description="Low complexity" evidence="3">
    <location>
        <begin position="330"/>
        <end position="346"/>
    </location>
</feature>
<keyword evidence="8" id="KW-1185">Reference proteome</keyword>
<dbReference type="PANTHER" id="PTHR31174:SF7">
    <property type="entry name" value="LATE EMBRYOGENESIS ABUNDANT PROTEIN 31-RELATED"/>
    <property type="match status" value="1"/>
</dbReference>
<dbReference type="InterPro" id="IPR042971">
    <property type="entry name" value="LEA_SMP"/>
</dbReference>
<name>A0AAD1ZE20_9LAMI</name>
<dbReference type="InterPro" id="IPR055780">
    <property type="entry name" value="DUF7356"/>
</dbReference>
<gene>
    <name evidence="7" type="ORF">FPE_LOCUS15024</name>
</gene>
<feature type="domain" description="SMP" evidence="5">
    <location>
        <begin position="17"/>
        <end position="72"/>
    </location>
</feature>